<protein>
    <submittedName>
        <fullName evidence="2">Uncharacterized protein</fullName>
    </submittedName>
</protein>
<name>A0AAE0XR13_9GAST</name>
<dbReference type="Proteomes" id="UP001283361">
    <property type="component" value="Unassembled WGS sequence"/>
</dbReference>
<feature type="chain" id="PRO_5042068342" evidence="1">
    <location>
        <begin position="24"/>
        <end position="107"/>
    </location>
</feature>
<proteinExistence type="predicted"/>
<gene>
    <name evidence="2" type="ORF">RRG08_042507</name>
</gene>
<keyword evidence="1" id="KW-0732">Signal</keyword>
<sequence>MVPRHKVAAALLLLGWHHSQVLSLSPRPSLAVLHTTAAVLQPVRQAIRARWFLTCAGSVLGSFIKWRSECSGLDQLNVSVGAVCSITFTFDPETHIVGWIMMTPSDG</sequence>
<dbReference type="AlphaFoldDB" id="A0AAE0XR13"/>
<dbReference type="EMBL" id="JAWDGP010007852">
    <property type="protein sequence ID" value="KAK3702514.1"/>
    <property type="molecule type" value="Genomic_DNA"/>
</dbReference>
<reference evidence="2" key="1">
    <citation type="journal article" date="2023" name="G3 (Bethesda)">
        <title>A reference genome for the long-term kleptoplast-retaining sea slug Elysia crispata morphotype clarki.</title>
        <authorList>
            <person name="Eastman K.E."/>
            <person name="Pendleton A.L."/>
            <person name="Shaikh M.A."/>
            <person name="Suttiyut T."/>
            <person name="Ogas R."/>
            <person name="Tomko P."/>
            <person name="Gavelis G."/>
            <person name="Widhalm J.R."/>
            <person name="Wisecaver J.H."/>
        </authorList>
    </citation>
    <scope>NUCLEOTIDE SEQUENCE</scope>
    <source>
        <strain evidence="2">ECLA1</strain>
    </source>
</reference>
<organism evidence="2 3">
    <name type="scientific">Elysia crispata</name>
    <name type="common">lettuce slug</name>
    <dbReference type="NCBI Taxonomy" id="231223"/>
    <lineage>
        <taxon>Eukaryota</taxon>
        <taxon>Metazoa</taxon>
        <taxon>Spiralia</taxon>
        <taxon>Lophotrochozoa</taxon>
        <taxon>Mollusca</taxon>
        <taxon>Gastropoda</taxon>
        <taxon>Heterobranchia</taxon>
        <taxon>Euthyneura</taxon>
        <taxon>Panpulmonata</taxon>
        <taxon>Sacoglossa</taxon>
        <taxon>Placobranchoidea</taxon>
        <taxon>Plakobranchidae</taxon>
        <taxon>Elysia</taxon>
    </lineage>
</organism>
<accession>A0AAE0XR13</accession>
<feature type="signal peptide" evidence="1">
    <location>
        <begin position="1"/>
        <end position="23"/>
    </location>
</feature>
<comment type="caution">
    <text evidence="2">The sequence shown here is derived from an EMBL/GenBank/DDBJ whole genome shotgun (WGS) entry which is preliminary data.</text>
</comment>
<keyword evidence="3" id="KW-1185">Reference proteome</keyword>
<evidence type="ECO:0000256" key="1">
    <source>
        <dbReference type="SAM" id="SignalP"/>
    </source>
</evidence>
<evidence type="ECO:0000313" key="3">
    <source>
        <dbReference type="Proteomes" id="UP001283361"/>
    </source>
</evidence>
<evidence type="ECO:0000313" key="2">
    <source>
        <dbReference type="EMBL" id="KAK3702514.1"/>
    </source>
</evidence>